<protein>
    <submittedName>
        <fullName evidence="4">Ovule protein</fullName>
    </submittedName>
</protein>
<reference evidence="2" key="2">
    <citation type="submission" date="2014-06" db="EMBL/GenBank/DDBJ databases">
        <authorList>
            <person name="Aslett M."/>
        </authorList>
    </citation>
    <scope>NUCLEOTIDE SEQUENCE</scope>
</reference>
<reference evidence="2 3" key="1">
    <citation type="journal article" date="2013" name="Nature">
        <title>The genomes of four tapeworm species reveal adaptations to parasitism.</title>
        <authorList>
            <person name="Tsai I.J."/>
            <person name="Zarowiecki M."/>
            <person name="Holroyd N."/>
            <person name="Garciarrubio A."/>
            <person name="Sanchez-Flores A."/>
            <person name="Brooks K.L."/>
            <person name="Tracey A."/>
            <person name="Bobes R.J."/>
            <person name="Fragoso G."/>
            <person name="Sciutto E."/>
            <person name="Aslett M."/>
            <person name="Beasley H."/>
            <person name="Bennett H.M."/>
            <person name="Cai J."/>
            <person name="Camicia F."/>
            <person name="Clark R."/>
            <person name="Cucher M."/>
            <person name="De Silva N."/>
            <person name="Day T.A."/>
            <person name="Deplazes P."/>
            <person name="Estrada K."/>
            <person name="Fernandez C."/>
            <person name="Holland P.W."/>
            <person name="Hou J."/>
            <person name="Hu S."/>
            <person name="Huckvale T."/>
            <person name="Hung S.S."/>
            <person name="Kamenetzky L."/>
            <person name="Keane J.A."/>
            <person name="Kiss F."/>
            <person name="Koziol U."/>
            <person name="Lambert O."/>
            <person name="Liu K."/>
            <person name="Luo X."/>
            <person name="Luo Y."/>
            <person name="Macchiaroli N."/>
            <person name="Nichol S."/>
            <person name="Paps J."/>
            <person name="Parkinson J."/>
            <person name="Pouchkina-Stantcheva N."/>
            <person name="Riddiford N."/>
            <person name="Rosenzvit M."/>
            <person name="Salinas G."/>
            <person name="Wasmuth J.D."/>
            <person name="Zamanian M."/>
            <person name="Zheng Y."/>
            <person name="Cai X."/>
            <person name="Soberon X."/>
            <person name="Olson P.D."/>
            <person name="Laclette J.P."/>
            <person name="Brehm K."/>
            <person name="Berriman M."/>
            <person name="Garciarrubio A."/>
            <person name="Bobes R.J."/>
            <person name="Fragoso G."/>
            <person name="Sanchez-Flores A."/>
            <person name="Estrada K."/>
            <person name="Cevallos M.A."/>
            <person name="Morett E."/>
            <person name="Gonzalez V."/>
            <person name="Portillo T."/>
            <person name="Ochoa-Leyva A."/>
            <person name="Jose M.V."/>
            <person name="Sciutto E."/>
            <person name="Landa A."/>
            <person name="Jimenez L."/>
            <person name="Valdes V."/>
            <person name="Carrero J.C."/>
            <person name="Larralde C."/>
            <person name="Morales-Montor J."/>
            <person name="Limon-Lason J."/>
            <person name="Soberon X."/>
            <person name="Laclette J.P."/>
        </authorList>
    </citation>
    <scope>NUCLEOTIDE SEQUENCE [LARGE SCALE GENOMIC DNA]</scope>
</reference>
<evidence type="ECO:0000313" key="4">
    <source>
        <dbReference type="WBParaSite" id="EgrG_000738600"/>
    </source>
</evidence>
<dbReference type="Proteomes" id="UP000492820">
    <property type="component" value="Unassembled WGS sequence"/>
</dbReference>
<reference evidence="4" key="3">
    <citation type="submission" date="2020-10" db="UniProtKB">
        <authorList>
            <consortium name="WormBaseParasite"/>
        </authorList>
    </citation>
    <scope>IDENTIFICATION</scope>
</reference>
<accession>A0A068WVU6</accession>
<dbReference type="WBParaSite" id="EgrG_000738600">
    <property type="protein sequence ID" value="EgrG_000738600"/>
    <property type="gene ID" value="EgrG_000738600"/>
</dbReference>
<organism evidence="2">
    <name type="scientific">Echinococcus granulosus</name>
    <name type="common">Hydatid tapeworm</name>
    <dbReference type="NCBI Taxonomy" id="6210"/>
    <lineage>
        <taxon>Eukaryota</taxon>
        <taxon>Metazoa</taxon>
        <taxon>Spiralia</taxon>
        <taxon>Lophotrochozoa</taxon>
        <taxon>Platyhelminthes</taxon>
        <taxon>Cestoda</taxon>
        <taxon>Eucestoda</taxon>
        <taxon>Cyclophyllidea</taxon>
        <taxon>Taeniidae</taxon>
        <taxon>Echinococcus</taxon>
        <taxon>Echinococcus granulosus group</taxon>
    </lineage>
</organism>
<proteinExistence type="predicted"/>
<keyword evidence="1" id="KW-0472">Membrane</keyword>
<evidence type="ECO:0000313" key="2">
    <source>
        <dbReference type="EMBL" id="CDS24269.1"/>
    </source>
</evidence>
<keyword evidence="1" id="KW-0812">Transmembrane</keyword>
<gene>
    <name evidence="2" type="ORF">EgrG_000738600</name>
</gene>
<sequence>MVLVGQNWADVTTVNACCKCDLSVQVLSDLMVKMCVSLFLIINVFQIFCGRLPSLAVRAFLI</sequence>
<dbReference type="EMBL" id="LK028600">
    <property type="protein sequence ID" value="CDS24269.1"/>
    <property type="molecule type" value="Genomic_DNA"/>
</dbReference>
<keyword evidence="1" id="KW-1133">Transmembrane helix</keyword>
<dbReference type="AlphaFoldDB" id="A0A068WVU6"/>
<evidence type="ECO:0000256" key="1">
    <source>
        <dbReference type="SAM" id="Phobius"/>
    </source>
</evidence>
<feature type="transmembrane region" description="Helical" evidence="1">
    <location>
        <begin position="30"/>
        <end position="49"/>
    </location>
</feature>
<name>A0A068WVU6_ECHGR</name>
<evidence type="ECO:0000313" key="3">
    <source>
        <dbReference type="Proteomes" id="UP000492820"/>
    </source>
</evidence>